<reference evidence="2" key="1">
    <citation type="submission" date="2018-05" db="EMBL/GenBank/DDBJ databases">
        <authorList>
            <person name="Lanie J.A."/>
            <person name="Ng W.-L."/>
            <person name="Kazmierczak K.M."/>
            <person name="Andrzejewski T.M."/>
            <person name="Davidsen T.M."/>
            <person name="Wayne K.J."/>
            <person name="Tettelin H."/>
            <person name="Glass J.I."/>
            <person name="Rusch D."/>
            <person name="Podicherti R."/>
            <person name="Tsui H.-C.T."/>
            <person name="Winkler M.E."/>
        </authorList>
    </citation>
    <scope>NUCLEOTIDE SEQUENCE</scope>
</reference>
<dbReference type="InterPro" id="IPR050662">
    <property type="entry name" value="Sec-metab_biosynth-thioest"/>
</dbReference>
<dbReference type="SUPFAM" id="SSF56281">
    <property type="entry name" value="Metallo-hydrolase/oxidoreductase"/>
    <property type="match status" value="1"/>
</dbReference>
<evidence type="ECO:0000313" key="2">
    <source>
        <dbReference type="EMBL" id="SVA41669.1"/>
    </source>
</evidence>
<sequence>MQITPHVFNMHIDDGATSHPGGSNNFFVGDPSDEMVLIDTGDYERKWTRDILDYYQELGRPRITSIVITHGHGDHTGGLDRLQDEMNAPVRCHPKLVNRLRKILDNDKVVTALRSRERIATGGGVGLRALFTPGHEVDHVCYYLREDRVMFTGDTVLGASSTSVGDLSAYVKSLELLTTFGHDTVCPAHGPVVPPPRGGGLVKWQLEHRLNREKQVMAALGKGLSGVRDITSDIYPSNLKKGLRPSAERNVSTHLKKLMDDGIVQEVASAYSLK</sequence>
<name>A0A381VMW9_9ZZZZ</name>
<dbReference type="Gene3D" id="3.60.15.10">
    <property type="entry name" value="Ribonuclease Z/Hydroxyacylglutathione hydrolase-like"/>
    <property type="match status" value="1"/>
</dbReference>
<proteinExistence type="predicted"/>
<dbReference type="EMBL" id="UINC01009285">
    <property type="protein sequence ID" value="SVA41669.1"/>
    <property type="molecule type" value="Genomic_DNA"/>
</dbReference>
<dbReference type="PANTHER" id="PTHR23131">
    <property type="entry name" value="ENDORIBONUCLEASE LACTB2"/>
    <property type="match status" value="1"/>
</dbReference>
<feature type="domain" description="Metallo-beta-lactamase" evidence="1">
    <location>
        <begin position="22"/>
        <end position="189"/>
    </location>
</feature>
<organism evidence="2">
    <name type="scientific">marine metagenome</name>
    <dbReference type="NCBI Taxonomy" id="408172"/>
    <lineage>
        <taxon>unclassified sequences</taxon>
        <taxon>metagenomes</taxon>
        <taxon>ecological metagenomes</taxon>
    </lineage>
</organism>
<dbReference type="AlphaFoldDB" id="A0A381VMW9"/>
<dbReference type="InterPro" id="IPR041516">
    <property type="entry name" value="LACTB2_WH"/>
</dbReference>
<dbReference type="PANTHER" id="PTHR23131:SF0">
    <property type="entry name" value="ENDORIBONUCLEASE LACTB2"/>
    <property type="match status" value="1"/>
</dbReference>
<evidence type="ECO:0000259" key="1">
    <source>
        <dbReference type="SMART" id="SM00849"/>
    </source>
</evidence>
<dbReference type="InterPro" id="IPR036866">
    <property type="entry name" value="RibonucZ/Hydroxyglut_hydro"/>
</dbReference>
<dbReference type="InterPro" id="IPR001279">
    <property type="entry name" value="Metallo-B-lactamas"/>
</dbReference>
<gene>
    <name evidence="2" type="ORF">METZ01_LOCUS94523</name>
</gene>
<accession>A0A381VMW9</accession>
<dbReference type="Pfam" id="PF17778">
    <property type="entry name" value="WHD_BLACT"/>
    <property type="match status" value="1"/>
</dbReference>
<dbReference type="SMART" id="SM00849">
    <property type="entry name" value="Lactamase_B"/>
    <property type="match status" value="1"/>
</dbReference>
<protein>
    <recommendedName>
        <fullName evidence="1">Metallo-beta-lactamase domain-containing protein</fullName>
    </recommendedName>
</protein>
<dbReference type="InterPro" id="IPR036388">
    <property type="entry name" value="WH-like_DNA-bd_sf"/>
</dbReference>
<dbReference type="Gene3D" id="1.10.10.10">
    <property type="entry name" value="Winged helix-like DNA-binding domain superfamily/Winged helix DNA-binding domain"/>
    <property type="match status" value="1"/>
</dbReference>
<dbReference type="Pfam" id="PF00753">
    <property type="entry name" value="Lactamase_B"/>
    <property type="match status" value="1"/>
</dbReference>